<dbReference type="SMART" id="SM00027">
    <property type="entry name" value="EH"/>
    <property type="match status" value="1"/>
</dbReference>
<sequence length="124" mass="13472">MMGMLPSPSQVARSHTALYEALYRQVDPAETDCVSAAEAAAFLKCSGLPDVILSKIWDLSDPQGKGFLDKKGFYVALKLIALHQNGNDITLSNMSLDIPPPQLQTLSGRNSPAIDWNIKASEKK</sequence>
<dbReference type="PROSITE" id="PS50031">
    <property type="entry name" value="EH"/>
    <property type="match status" value="1"/>
</dbReference>
<dbReference type="Pfam" id="PF12763">
    <property type="entry name" value="EH"/>
    <property type="match status" value="1"/>
</dbReference>
<dbReference type="EMBL" id="IAAA01054942">
    <property type="protein sequence ID" value="LAA11139.1"/>
    <property type="molecule type" value="mRNA"/>
</dbReference>
<dbReference type="OrthoDB" id="524326at2759"/>
<dbReference type="CDD" id="cd00052">
    <property type="entry name" value="EH"/>
    <property type="match status" value="1"/>
</dbReference>
<dbReference type="AlphaFoldDB" id="A0A2L2YST9"/>
<feature type="domain" description="EH" evidence="1">
    <location>
        <begin position="15"/>
        <end position="104"/>
    </location>
</feature>
<dbReference type="PANTHER" id="PTHR11216:SF176">
    <property type="entry name" value="EPIDERMAL GROWTH FACTOR RECEPTOR PATHWAY SUBSTRATE CLONE 15, ISOFORM A"/>
    <property type="match status" value="1"/>
</dbReference>
<dbReference type="PANTHER" id="PTHR11216">
    <property type="entry name" value="EH DOMAIN"/>
    <property type="match status" value="1"/>
</dbReference>
<proteinExistence type="evidence at transcript level"/>
<evidence type="ECO:0000313" key="2">
    <source>
        <dbReference type="EMBL" id="LAA11139.1"/>
    </source>
</evidence>
<dbReference type="GO" id="GO:0006897">
    <property type="term" value="P:endocytosis"/>
    <property type="evidence" value="ECO:0007669"/>
    <property type="project" value="TreeGrafter"/>
</dbReference>
<dbReference type="InterPro" id="IPR000261">
    <property type="entry name" value="EH_dom"/>
</dbReference>
<dbReference type="GO" id="GO:0030132">
    <property type="term" value="C:clathrin coat of coated pit"/>
    <property type="evidence" value="ECO:0007669"/>
    <property type="project" value="TreeGrafter"/>
</dbReference>
<dbReference type="SUPFAM" id="SSF47473">
    <property type="entry name" value="EF-hand"/>
    <property type="match status" value="1"/>
</dbReference>
<keyword evidence="2" id="KW-0675">Receptor</keyword>
<reference evidence="2" key="1">
    <citation type="journal article" date="2016" name="Mol. Ecol. Resour.">
        <title>Evaluation of the impact of RNA preservation methods of spiders for de novo transcriptome assembly.</title>
        <authorList>
            <person name="Kono N."/>
            <person name="Nakamura H."/>
            <person name="Ito Y."/>
            <person name="Tomita M."/>
            <person name="Arakawa K."/>
        </authorList>
    </citation>
    <scope>NUCLEOTIDE SEQUENCE</scope>
    <source>
        <tissue evidence="2">Whole body</tissue>
    </source>
</reference>
<accession>A0A2L2YST9</accession>
<dbReference type="Gene3D" id="1.10.238.10">
    <property type="entry name" value="EF-hand"/>
    <property type="match status" value="1"/>
</dbReference>
<organism evidence="2">
    <name type="scientific">Parasteatoda tepidariorum</name>
    <name type="common">Common house spider</name>
    <name type="synonym">Achaearanea tepidariorum</name>
    <dbReference type="NCBI Taxonomy" id="114398"/>
    <lineage>
        <taxon>Eukaryota</taxon>
        <taxon>Metazoa</taxon>
        <taxon>Ecdysozoa</taxon>
        <taxon>Arthropoda</taxon>
        <taxon>Chelicerata</taxon>
        <taxon>Arachnida</taxon>
        <taxon>Araneae</taxon>
        <taxon>Araneomorphae</taxon>
        <taxon>Entelegynae</taxon>
        <taxon>Araneoidea</taxon>
        <taxon>Theridiidae</taxon>
        <taxon>Parasteatoda</taxon>
    </lineage>
</organism>
<dbReference type="GO" id="GO:0045296">
    <property type="term" value="F:cadherin binding"/>
    <property type="evidence" value="ECO:0007669"/>
    <property type="project" value="TreeGrafter"/>
</dbReference>
<evidence type="ECO:0000259" key="1">
    <source>
        <dbReference type="PROSITE" id="PS50031"/>
    </source>
</evidence>
<dbReference type="InterPro" id="IPR011992">
    <property type="entry name" value="EF-hand-dom_pair"/>
</dbReference>
<protein>
    <submittedName>
        <fullName evidence="2">Epidermal growth factor receptor substrate 15-like 1</fullName>
    </submittedName>
</protein>
<dbReference type="GO" id="GO:0016197">
    <property type="term" value="P:endosomal transport"/>
    <property type="evidence" value="ECO:0007669"/>
    <property type="project" value="TreeGrafter"/>
</dbReference>
<name>A0A2L2YST9_PARTP</name>